<dbReference type="Gene3D" id="3.40.50.300">
    <property type="entry name" value="P-loop containing nucleotide triphosphate hydrolases"/>
    <property type="match status" value="1"/>
</dbReference>
<evidence type="ECO:0000259" key="1">
    <source>
        <dbReference type="Pfam" id="PF01637"/>
    </source>
</evidence>
<dbReference type="InterPro" id="IPR011579">
    <property type="entry name" value="ATPase_dom"/>
</dbReference>
<dbReference type="Pfam" id="PF01637">
    <property type="entry name" value="ATPase_2"/>
    <property type="match status" value="1"/>
</dbReference>
<dbReference type="HOGENOM" id="CLU_070505_0_0_2"/>
<reference evidence="2 3" key="1">
    <citation type="journal article" date="2010" name="Stand. Genomic Sci.">
        <title>Complete genome sequence of Ignisphaera aggregans type strain (AQ1.S1).</title>
        <authorList>
            <person name="Goker M."/>
            <person name="Held B."/>
            <person name="Lapidus A."/>
            <person name="Nolan M."/>
            <person name="Spring S."/>
            <person name="Yasawong M."/>
            <person name="Lucas S."/>
            <person name="Glavina Del Rio T."/>
            <person name="Tice H."/>
            <person name="Cheng J.F."/>
            <person name="Goodwin L."/>
            <person name="Tapia R."/>
            <person name="Pitluck S."/>
            <person name="Liolios K."/>
            <person name="Ivanova N."/>
            <person name="Mavromatis K."/>
            <person name="Mikhailova N."/>
            <person name="Pati A."/>
            <person name="Chen A."/>
            <person name="Palaniappan K."/>
            <person name="Brambilla E."/>
            <person name="Land M."/>
            <person name="Hauser L."/>
            <person name="Chang Y.J."/>
            <person name="Jeffries C.D."/>
            <person name="Brettin T."/>
            <person name="Detter J.C."/>
            <person name="Han C."/>
            <person name="Rohde M."/>
            <person name="Sikorski J."/>
            <person name="Woyke T."/>
            <person name="Bristow J."/>
            <person name="Eisen J.A."/>
            <person name="Markowitz V."/>
            <person name="Hugenholtz P."/>
            <person name="Kyrpides N.C."/>
            <person name="Klenk H.P."/>
        </authorList>
    </citation>
    <scope>NUCLEOTIDE SEQUENCE [LARGE SCALE GENOMIC DNA]</scope>
    <source>
        <strain evidence="3">DSM 17230 / JCM 13409 / AQ1.S1</strain>
    </source>
</reference>
<dbReference type="SUPFAM" id="SSF52540">
    <property type="entry name" value="P-loop containing nucleoside triphosphate hydrolases"/>
    <property type="match status" value="1"/>
</dbReference>
<feature type="domain" description="ATPase" evidence="1">
    <location>
        <begin position="15"/>
        <end position="224"/>
    </location>
</feature>
<evidence type="ECO:0000313" key="3">
    <source>
        <dbReference type="Proteomes" id="UP000001304"/>
    </source>
</evidence>
<dbReference type="EMBL" id="CP002098">
    <property type="protein sequence ID" value="ADM28230.1"/>
    <property type="molecule type" value="Genomic_DNA"/>
</dbReference>
<name>E0SQH4_IGNAA</name>
<gene>
    <name evidence="2" type="ordered locus">Igag_1427</name>
</gene>
<evidence type="ECO:0000313" key="2">
    <source>
        <dbReference type="EMBL" id="ADM28230.1"/>
    </source>
</evidence>
<organism evidence="2 3">
    <name type="scientific">Ignisphaera aggregans (strain DSM 17230 / JCM 13409 / AQ1.S1)</name>
    <dbReference type="NCBI Taxonomy" id="583356"/>
    <lineage>
        <taxon>Archaea</taxon>
        <taxon>Thermoproteota</taxon>
        <taxon>Thermoprotei</taxon>
        <taxon>Desulfurococcales</taxon>
        <taxon>Desulfurococcaceae</taxon>
        <taxon>Ignisphaera</taxon>
    </lineage>
</organism>
<dbReference type="GO" id="GO:0005524">
    <property type="term" value="F:ATP binding"/>
    <property type="evidence" value="ECO:0007669"/>
    <property type="project" value="InterPro"/>
</dbReference>
<accession>E0SQH4</accession>
<proteinExistence type="predicted"/>
<protein>
    <submittedName>
        <fullName evidence="2">ATPase</fullName>
    </submittedName>
</protein>
<dbReference type="Proteomes" id="UP000001304">
    <property type="component" value="Chromosome"/>
</dbReference>
<keyword evidence="3" id="KW-1185">Reference proteome</keyword>
<dbReference type="InterPro" id="IPR027417">
    <property type="entry name" value="P-loop_NTPase"/>
</dbReference>
<dbReference type="AlphaFoldDB" id="E0SQH4"/>
<dbReference type="STRING" id="583356.Igag_1427"/>
<dbReference type="BioCyc" id="IAGG583356:GHAH-1417-MONOMER"/>
<dbReference type="KEGG" id="iag:Igag_1427"/>
<sequence>MRRIRLSFADLKVEFVDRDRALKQLSELAEKGTYPVYVIYGPEGCGKTAFLRQAKVILEEEFGYHVIYTNPLAERFEEILEFTPSVKDIVKEVLGVFPEPYSKIVDVAISIAYRVIKKFSRPRVAVLMDDIFQAVGLDKAEAYAKTLLNLIEYPPREYERIAVLVTSSEGITWERVGRHRWVTIRIMWNMSRNGFEELYRFVPDPKLDFETTWRLTGGSPMILSGLLRAGWRVEHVVNDLIVSRNLEEALLRLNDESLEILREAIEDPDVIFERLAEEPVQRLRDKLIEKNLIIRIWDRDEYFWIDVPPPERDPGLGIGKRYAWQSPLHREAVRRVLSASSK</sequence>